<evidence type="ECO:0000313" key="3">
    <source>
        <dbReference type="Proteomes" id="UP001430584"/>
    </source>
</evidence>
<gene>
    <name evidence="2" type="ORF">SLS55_008900</name>
</gene>
<reference evidence="2 3" key="1">
    <citation type="submission" date="2024-02" db="EMBL/GenBank/DDBJ databases">
        <title>De novo assembly and annotation of 12 fungi associated with fruit tree decline syndrome in Ontario, Canada.</title>
        <authorList>
            <person name="Sulman M."/>
            <person name="Ellouze W."/>
            <person name="Ilyukhin E."/>
        </authorList>
    </citation>
    <scope>NUCLEOTIDE SEQUENCE [LARGE SCALE GENOMIC DNA]</scope>
    <source>
        <strain evidence="2 3">FDS-637</strain>
    </source>
</reference>
<dbReference type="EMBL" id="JAJVCZ030000009">
    <property type="protein sequence ID" value="KAL0256505.1"/>
    <property type="molecule type" value="Genomic_DNA"/>
</dbReference>
<keyword evidence="3" id="KW-1185">Reference proteome</keyword>
<proteinExistence type="predicted"/>
<feature type="region of interest" description="Disordered" evidence="1">
    <location>
        <begin position="45"/>
        <end position="184"/>
    </location>
</feature>
<evidence type="ECO:0000313" key="2">
    <source>
        <dbReference type="EMBL" id="KAL0256505.1"/>
    </source>
</evidence>
<dbReference type="GeneID" id="92012985"/>
<dbReference type="Proteomes" id="UP001430584">
    <property type="component" value="Unassembled WGS sequence"/>
</dbReference>
<sequence length="625" mass="69584">MLYERGSMTALKSEDLEDLLASRPSLAGSIDDCYDLDAAHHRASRSPFFGIPSTHSGFRSEESETEETDSAGPWSPPAWRKAGSGWYRHHHQHLSPDSPSRSRETSPPYESAGEGDAFMPANVPLPMSPLKQTPRTSPERDLPWDARVKKEKDQYTEETPHRALAPRDREKSKDGSAPPQQGLSATAAAHANNCMYGARNAQSHALNAADIRLALRAEVQHRTEPYEAAYSWLSDNFSMVAKSRTSTLISVLVGLLSIFSLRLLLQPPSAGHVPDLVKVAGLAKAFEPFIYYSENGVSQIGDLQETGVAVWDLGESVRLTNMTSAPIIVKELDELSESLKTLSVELTKFFANVDGDVDRYISRTVWLSPRPVTLTLSSILIVMDWAKRELAHIQTVPDSSLSSVFGNMHRFLSRVGLLETSSGAPTAVGKVVKELFGQTSPQRTKATLQRTFNEFLNVLEESINNELTASTALFSLYESIDRQFLNLQRTVLRETDQQEREEGDLLSSLWTRLMGANASRLRKYEKNRQLLASLRARTLLNKGALGDHRAKLQQLKSNLEMLRKRLISPLLRSNESSTLAIEDQIRGLDGTYEYLHGVRERQKTKVMGLLYGPSERILVIEGNSS</sequence>
<feature type="compositionally biased region" description="Basic and acidic residues" evidence="1">
    <location>
        <begin position="137"/>
        <end position="174"/>
    </location>
</feature>
<accession>A0ABR3C7C1</accession>
<protein>
    <submittedName>
        <fullName evidence="2">Uncharacterized protein</fullName>
    </submittedName>
</protein>
<dbReference type="RefSeq" id="XP_066629534.1">
    <property type="nucleotide sequence ID" value="XM_066780305.1"/>
</dbReference>
<evidence type="ECO:0000256" key="1">
    <source>
        <dbReference type="SAM" id="MobiDB-lite"/>
    </source>
</evidence>
<organism evidence="2 3">
    <name type="scientific">Diplodia seriata</name>
    <dbReference type="NCBI Taxonomy" id="420778"/>
    <lineage>
        <taxon>Eukaryota</taxon>
        <taxon>Fungi</taxon>
        <taxon>Dikarya</taxon>
        <taxon>Ascomycota</taxon>
        <taxon>Pezizomycotina</taxon>
        <taxon>Dothideomycetes</taxon>
        <taxon>Dothideomycetes incertae sedis</taxon>
        <taxon>Botryosphaeriales</taxon>
        <taxon>Botryosphaeriaceae</taxon>
        <taxon>Diplodia</taxon>
    </lineage>
</organism>
<name>A0ABR3C7C1_9PEZI</name>
<comment type="caution">
    <text evidence="2">The sequence shown here is derived from an EMBL/GenBank/DDBJ whole genome shotgun (WGS) entry which is preliminary data.</text>
</comment>